<dbReference type="HOGENOM" id="CLU_009583_37_1_6"/>
<sequence>MNQQDKRIRVLYSFPHKLGADRICTTAWYQVYGLAKAGAEILVFPGALSRPLPAGIKINPTLSWGKIRIPYKVLGDMRAFSLHDYIVSQRLEKLAGQIDIVHTWPLGALRTLETAARLGIPTVMERPNAHTRFAYEVVQKECERLGMVLPPDHEHSYKEDVLIKEEAEYALATRLLCPSDFVARSFQDLGFSKERLARHQYGFDEQIYYSDSGSRQERVGLTMLFVGGCAPRKGVHYALEAWLKSTACHEGKFMIAGGFVPGYAEKLASMLSHPSVQVLGHRTDVPQLMRQSDILVLPSIEEGSALVTSEARGSGCVLLVSEAAGAICEHMENALVHRVSDVSTLTQHINLLQEDREFLQRLRTESLRLVPEITWNAAGVKLLDVYRETIAAYAGAQ</sequence>
<dbReference type="Pfam" id="PF13692">
    <property type="entry name" value="Glyco_trans_1_4"/>
    <property type="match status" value="1"/>
</dbReference>
<dbReference type="OrthoDB" id="5123492at2"/>
<keyword evidence="1" id="KW-0808">Transferase</keyword>
<dbReference type="STRING" id="697282.Mettu_3906"/>
<dbReference type="Proteomes" id="UP000004664">
    <property type="component" value="Unassembled WGS sequence"/>
</dbReference>
<name>G3J0N5_METTV</name>
<proteinExistence type="predicted"/>
<dbReference type="CDD" id="cd03801">
    <property type="entry name" value="GT4_PimA-like"/>
    <property type="match status" value="1"/>
</dbReference>
<protein>
    <submittedName>
        <fullName evidence="1">Glycosyl transferase group 1</fullName>
    </submittedName>
</protein>
<dbReference type="RefSeq" id="WP_006893135.1">
    <property type="nucleotide sequence ID" value="NZ_JH109153.1"/>
</dbReference>
<organism evidence="1 2">
    <name type="scientific">Methylobacter tundripaludum (strain ATCC BAA-1195 / DSM 17260 / SV96)</name>
    <dbReference type="NCBI Taxonomy" id="697282"/>
    <lineage>
        <taxon>Bacteria</taxon>
        <taxon>Pseudomonadati</taxon>
        <taxon>Pseudomonadota</taxon>
        <taxon>Gammaproteobacteria</taxon>
        <taxon>Methylococcales</taxon>
        <taxon>Methylococcaceae</taxon>
        <taxon>Methylobacter</taxon>
    </lineage>
</organism>
<dbReference type="PANTHER" id="PTHR45947:SF3">
    <property type="entry name" value="SULFOQUINOVOSYL TRANSFERASE SQD2"/>
    <property type="match status" value="1"/>
</dbReference>
<dbReference type="eggNOG" id="COG0438">
    <property type="taxonomic scope" value="Bacteria"/>
</dbReference>
<dbReference type="EMBL" id="JH109153">
    <property type="protein sequence ID" value="EGW20757.1"/>
    <property type="molecule type" value="Genomic_DNA"/>
</dbReference>
<evidence type="ECO:0000313" key="1">
    <source>
        <dbReference type="EMBL" id="EGW20757.1"/>
    </source>
</evidence>
<keyword evidence="2" id="KW-1185">Reference proteome</keyword>
<dbReference type="Gene3D" id="3.40.50.2000">
    <property type="entry name" value="Glycogen Phosphorylase B"/>
    <property type="match status" value="2"/>
</dbReference>
<dbReference type="GO" id="GO:0016757">
    <property type="term" value="F:glycosyltransferase activity"/>
    <property type="evidence" value="ECO:0007669"/>
    <property type="project" value="TreeGrafter"/>
</dbReference>
<dbReference type="InterPro" id="IPR050194">
    <property type="entry name" value="Glycosyltransferase_grp1"/>
</dbReference>
<reference evidence="1 2" key="1">
    <citation type="submission" date="2011-06" db="EMBL/GenBank/DDBJ databases">
        <title>Genomic sequence of Methylobacter tundripaludum SV96.</title>
        <authorList>
            <consortium name="US DOE Joint Genome Institute"/>
            <person name="Lucas S."/>
            <person name="Han J."/>
            <person name="Lapidus A."/>
            <person name="Cheng J.-F."/>
            <person name="Goodwin L."/>
            <person name="Pitluck S."/>
            <person name="Held B."/>
            <person name="Detter J.C."/>
            <person name="Han C."/>
            <person name="Tapia R."/>
            <person name="Land M."/>
            <person name="Hauser L."/>
            <person name="Kyrpides N."/>
            <person name="Ivanova N."/>
            <person name="Ovchinnikova G."/>
            <person name="Pagani I."/>
            <person name="Klotz M.G."/>
            <person name="Dispirito A.A."/>
            <person name="Murrell J.C."/>
            <person name="Dunfield P."/>
            <person name="Kalyuzhnaya M.G."/>
            <person name="Svenning M."/>
            <person name="Trotsenko Y.A."/>
            <person name="Stein L.Y."/>
            <person name="Woyke T."/>
        </authorList>
    </citation>
    <scope>NUCLEOTIDE SEQUENCE [LARGE SCALE GENOMIC DNA]</scope>
    <source>
        <strain evidence="2">ATCC BAA-1195 / DSM 17260 / SV96</strain>
    </source>
</reference>
<dbReference type="PANTHER" id="PTHR45947">
    <property type="entry name" value="SULFOQUINOVOSYL TRANSFERASE SQD2"/>
    <property type="match status" value="1"/>
</dbReference>
<evidence type="ECO:0000313" key="2">
    <source>
        <dbReference type="Proteomes" id="UP000004664"/>
    </source>
</evidence>
<accession>G3J0N5</accession>
<gene>
    <name evidence="1" type="ORF">Mettu_3906</name>
</gene>
<dbReference type="SUPFAM" id="SSF53756">
    <property type="entry name" value="UDP-Glycosyltransferase/glycogen phosphorylase"/>
    <property type="match status" value="1"/>
</dbReference>
<dbReference type="AlphaFoldDB" id="G3J0N5"/>